<protein>
    <submittedName>
        <fullName evidence="1">Uncharacterized protein</fullName>
    </submittedName>
</protein>
<reference evidence="1" key="1">
    <citation type="submission" date="2014-12" db="EMBL/GenBank/DDBJ databases">
        <title>Insight into the proteome of Arion vulgaris.</title>
        <authorList>
            <person name="Aradska J."/>
            <person name="Bulat T."/>
            <person name="Smidak R."/>
            <person name="Sarate P."/>
            <person name="Gangsoo J."/>
            <person name="Sialana F."/>
            <person name="Bilban M."/>
            <person name="Lubec G."/>
        </authorList>
    </citation>
    <scope>NUCLEOTIDE SEQUENCE</scope>
    <source>
        <tissue evidence="1">Skin</tissue>
    </source>
</reference>
<sequence>KNERKEEQKSLSQVYTQINTKALLRTTAKGLSSLHQVFTPYSSIPLHRNGTQHAESIALSMDSLASATILGQHPDQHKSHS</sequence>
<organism evidence="1">
    <name type="scientific">Arion vulgaris</name>
    <dbReference type="NCBI Taxonomy" id="1028688"/>
    <lineage>
        <taxon>Eukaryota</taxon>
        <taxon>Metazoa</taxon>
        <taxon>Spiralia</taxon>
        <taxon>Lophotrochozoa</taxon>
        <taxon>Mollusca</taxon>
        <taxon>Gastropoda</taxon>
        <taxon>Heterobranchia</taxon>
        <taxon>Euthyneura</taxon>
        <taxon>Panpulmonata</taxon>
        <taxon>Eupulmonata</taxon>
        <taxon>Stylommatophora</taxon>
        <taxon>Helicina</taxon>
        <taxon>Arionoidea</taxon>
        <taxon>Arionidae</taxon>
        <taxon>Arion</taxon>
    </lineage>
</organism>
<proteinExistence type="predicted"/>
<dbReference type="EMBL" id="HACG01012188">
    <property type="protein sequence ID" value="CEK59053.1"/>
    <property type="molecule type" value="Transcribed_RNA"/>
</dbReference>
<evidence type="ECO:0000313" key="1">
    <source>
        <dbReference type="EMBL" id="CEK59053.1"/>
    </source>
</evidence>
<accession>A0A0B6YS55</accession>
<feature type="non-terminal residue" evidence="1">
    <location>
        <position position="1"/>
    </location>
</feature>
<dbReference type="AlphaFoldDB" id="A0A0B6YS55"/>
<name>A0A0B6YS55_9EUPU</name>
<gene>
    <name evidence="1" type="primary">ORF35040</name>
</gene>